<keyword evidence="2 5" id="KW-0240">DNA-directed RNA polymerase</keyword>
<sequence>MVTQHGIKLAVHLITNHFGNLVGVILSLSRLSDLFCSGIDIEILCVQKVCENLFSHGSLTLDQLIRFTELTKDQVKNSLLVLVQHNCCQAFVSAPEDDDDDADRLRVRTQYLVLFDNIIHRLRFPKFLETVTRTLDEECVELLDGLLRDGRLTLKQMVDRASQGKGKCFMMPVIENAVETKVVREILCKLLTARLVERCPAPEPVVSTSFKETTTRKRGAKSAKIFEAPETLEQRVLEAAVPGDAIRYSFTADMGSNADRETNSDDEQMISVEENTAKEEEILWRANFEEFVRHLRHKALIENIRTQHDDGTATVLSAVLEATKTVEKKVKLENSVPLSLDTITAEVMKTDTGRTMTMDRIRASLSQLGCSQRMIVDDAYSIDLKKIIERARNEEVESIVLKRYGRDAYRMFRLLSKDIGFHDTDQIAASTLVEKKEAPKLLYKLWKDNYLYMEKVVATGVKQITILMWKVNKPLLLEHVLDEMYHAALNLSLRMAFEQEKDEELLNVPKDKLKEPGPLQKKYKRLLNVWLLLGSSLMKLDEALMLFHDF</sequence>
<name>A0AA87BBV1_9FABA</name>
<evidence type="ECO:0000259" key="6">
    <source>
        <dbReference type="Pfam" id="PF05645"/>
    </source>
</evidence>
<dbReference type="PANTHER" id="PTHR12949:SF0">
    <property type="entry name" value="DNA-DIRECTED RNA POLYMERASE III SUBUNIT RPC3"/>
    <property type="match status" value="1"/>
</dbReference>
<keyword evidence="3 5" id="KW-0804">Transcription</keyword>
<evidence type="ECO:0000313" key="9">
    <source>
        <dbReference type="EMBL" id="CAJ1977045.1"/>
    </source>
</evidence>
<evidence type="ECO:0000313" key="10">
    <source>
        <dbReference type="Proteomes" id="UP001189624"/>
    </source>
</evidence>
<feature type="domain" description="RNA polymerase III Rpc82 C -terminal" evidence="6">
    <location>
        <begin position="185"/>
        <end position="390"/>
    </location>
</feature>
<comment type="subunit">
    <text evidence="5">Component of the RNA polymerase III (Pol III) complex consisting of 17 subunits.</text>
</comment>
<evidence type="ECO:0000256" key="3">
    <source>
        <dbReference type="ARBA" id="ARBA00023163"/>
    </source>
</evidence>
<reference evidence="9" key="1">
    <citation type="submission" date="2023-10" db="EMBL/GenBank/DDBJ databases">
        <authorList>
            <person name="Domelevo Entfellner J.-B."/>
        </authorList>
    </citation>
    <scope>NUCLEOTIDE SEQUENCE</scope>
</reference>
<dbReference type="EMBL" id="OY731407">
    <property type="protein sequence ID" value="CAJ1977045.1"/>
    <property type="molecule type" value="Genomic_DNA"/>
</dbReference>
<dbReference type="Pfam" id="PF08221">
    <property type="entry name" value="HTH_9"/>
    <property type="match status" value="1"/>
</dbReference>
<dbReference type="PANTHER" id="PTHR12949">
    <property type="entry name" value="RNA POLYMERASE III DNA DIRECTED -RELATED"/>
    <property type="match status" value="1"/>
</dbReference>
<keyword evidence="10" id="KW-1185">Reference proteome</keyword>
<dbReference type="InterPro" id="IPR055207">
    <property type="entry name" value="POLR3C_WHD"/>
</dbReference>
<evidence type="ECO:0000256" key="4">
    <source>
        <dbReference type="ARBA" id="ARBA00023242"/>
    </source>
</evidence>
<feature type="domain" description="RNA polymerase III subunit RPC82-related helix-turn-helix" evidence="7">
    <location>
        <begin position="45"/>
        <end position="92"/>
    </location>
</feature>
<evidence type="ECO:0000256" key="1">
    <source>
        <dbReference type="ARBA" id="ARBA00004123"/>
    </source>
</evidence>
<dbReference type="InterPro" id="IPR008806">
    <property type="entry name" value="RNA_pol_III_Rpc82_C"/>
</dbReference>
<gene>
    <name evidence="9" type="ORF">AYBTSS11_LOCUS29191</name>
</gene>
<evidence type="ECO:0000259" key="8">
    <source>
        <dbReference type="Pfam" id="PF22536"/>
    </source>
</evidence>
<comment type="function">
    <text evidence="5">DNA-dependent RNA polymerase catalyzes the transcription of DNA into RNA using the four ribonucleoside triphosphates as substrates. Specific core component of RNA polymerase III which synthesizes small RNAs, such as 5S rRNA and tRNAs.</text>
</comment>
<dbReference type="FunFam" id="1.10.10.10:FF:000827">
    <property type="entry name" value="RNA polymerase III subunit RPC82 family protein"/>
    <property type="match status" value="1"/>
</dbReference>
<dbReference type="FunFam" id="1.10.10.10:FF:000515">
    <property type="entry name" value="DNA-directed RNA polymerase III subunit rpc3"/>
    <property type="match status" value="1"/>
</dbReference>
<evidence type="ECO:0000256" key="2">
    <source>
        <dbReference type="ARBA" id="ARBA00022478"/>
    </source>
</evidence>
<dbReference type="GO" id="GO:0006351">
    <property type="term" value="P:DNA-templated transcription"/>
    <property type="evidence" value="ECO:0007669"/>
    <property type="project" value="InterPro"/>
</dbReference>
<organism evidence="9 10">
    <name type="scientific">Sphenostylis stenocarpa</name>
    <dbReference type="NCBI Taxonomy" id="92480"/>
    <lineage>
        <taxon>Eukaryota</taxon>
        <taxon>Viridiplantae</taxon>
        <taxon>Streptophyta</taxon>
        <taxon>Embryophyta</taxon>
        <taxon>Tracheophyta</taxon>
        <taxon>Spermatophyta</taxon>
        <taxon>Magnoliopsida</taxon>
        <taxon>eudicotyledons</taxon>
        <taxon>Gunneridae</taxon>
        <taxon>Pentapetalae</taxon>
        <taxon>rosids</taxon>
        <taxon>fabids</taxon>
        <taxon>Fabales</taxon>
        <taxon>Fabaceae</taxon>
        <taxon>Papilionoideae</taxon>
        <taxon>50 kb inversion clade</taxon>
        <taxon>NPAAA clade</taxon>
        <taxon>indigoferoid/millettioid clade</taxon>
        <taxon>Phaseoleae</taxon>
        <taxon>Sphenostylis</taxon>
    </lineage>
</organism>
<dbReference type="InterPro" id="IPR039748">
    <property type="entry name" value="RPC3"/>
</dbReference>
<dbReference type="AlphaFoldDB" id="A0AA87BBV1"/>
<keyword evidence="4 5" id="KW-0539">Nucleus</keyword>
<evidence type="ECO:0000259" key="7">
    <source>
        <dbReference type="Pfam" id="PF08221"/>
    </source>
</evidence>
<dbReference type="Gene3D" id="1.10.10.10">
    <property type="entry name" value="Winged helix-like DNA-binding domain superfamily/Winged helix DNA-binding domain"/>
    <property type="match status" value="4"/>
</dbReference>
<dbReference type="InterPro" id="IPR013197">
    <property type="entry name" value="RNA_pol_III_RPC82-rel_HTH"/>
</dbReference>
<evidence type="ECO:0000256" key="5">
    <source>
        <dbReference type="RuleBase" id="RU367076"/>
    </source>
</evidence>
<comment type="similarity">
    <text evidence="5">Belongs to the eukaryotic RPC3/POLR3C RNA polymerase subunit family.</text>
</comment>
<accession>A0AA87BBV1</accession>
<protein>
    <recommendedName>
        <fullName evidence="5">DNA-directed RNA polymerase III subunit RPC3</fullName>
        <shortName evidence="5">RNA polymerase III subunit C3</shortName>
    </recommendedName>
</protein>
<dbReference type="Gramene" id="rna-AYBTSS11_LOCUS29191">
    <property type="protein sequence ID" value="CAJ1977045.1"/>
    <property type="gene ID" value="gene-AYBTSS11_LOCUS29191"/>
</dbReference>
<dbReference type="Pfam" id="PF22536">
    <property type="entry name" value="WHD_POLR3C"/>
    <property type="match status" value="1"/>
</dbReference>
<feature type="domain" description="DNA-directed RNA polymerase III subunit RPC3 winged-helix" evidence="8">
    <location>
        <begin position="396"/>
        <end position="457"/>
    </location>
</feature>
<proteinExistence type="inferred from homology"/>
<comment type="subcellular location">
    <subcellularLocation>
        <location evidence="1 5">Nucleus</location>
    </subcellularLocation>
</comment>
<dbReference type="GO" id="GO:0005666">
    <property type="term" value="C:RNA polymerase III complex"/>
    <property type="evidence" value="ECO:0007669"/>
    <property type="project" value="UniProtKB-UniRule"/>
</dbReference>
<dbReference type="Pfam" id="PF05645">
    <property type="entry name" value="RNA_pol_Rpc82"/>
    <property type="match status" value="1"/>
</dbReference>
<dbReference type="InterPro" id="IPR036388">
    <property type="entry name" value="WH-like_DNA-bd_sf"/>
</dbReference>
<dbReference type="GO" id="GO:0003697">
    <property type="term" value="F:single-stranded DNA binding"/>
    <property type="evidence" value="ECO:0007669"/>
    <property type="project" value="UniProtKB-UniRule"/>
</dbReference>
<dbReference type="Proteomes" id="UP001189624">
    <property type="component" value="Chromosome 10"/>
</dbReference>
<dbReference type="FunFam" id="1.10.10.10:FF:000420">
    <property type="entry name" value="RNA polymerase III subunit, putative"/>
    <property type="match status" value="1"/>
</dbReference>